<dbReference type="EMBL" id="LXQA010015594">
    <property type="protein sequence ID" value="MCH89158.1"/>
    <property type="molecule type" value="Genomic_DNA"/>
</dbReference>
<comment type="caution">
    <text evidence="1">The sequence shown here is derived from an EMBL/GenBank/DDBJ whole genome shotgun (WGS) entry which is preliminary data.</text>
</comment>
<evidence type="ECO:0000313" key="1">
    <source>
        <dbReference type="EMBL" id="MCH89158.1"/>
    </source>
</evidence>
<dbReference type="AlphaFoldDB" id="A0A392MR56"/>
<evidence type="ECO:0000313" key="2">
    <source>
        <dbReference type="Proteomes" id="UP000265520"/>
    </source>
</evidence>
<keyword evidence="2" id="KW-1185">Reference proteome</keyword>
<dbReference type="Proteomes" id="UP000265520">
    <property type="component" value="Unassembled WGS sequence"/>
</dbReference>
<sequence length="67" mass="7862">MPINCKGRRAYALAHYFLSKAEDSKSLTEDDDYWTELVTECQEYYDDKCQEEEASILNVLVLEENYA</sequence>
<accession>A0A392MR56</accession>
<protein>
    <submittedName>
        <fullName evidence="1">Uncharacterized protein</fullName>
    </submittedName>
</protein>
<name>A0A392MR56_9FABA</name>
<reference evidence="1 2" key="1">
    <citation type="journal article" date="2018" name="Front. Plant Sci.">
        <title>Red Clover (Trifolium pratense) and Zigzag Clover (T. medium) - A Picture of Genomic Similarities and Differences.</title>
        <authorList>
            <person name="Dluhosova J."/>
            <person name="Istvanek J."/>
            <person name="Nedelnik J."/>
            <person name="Repkova J."/>
        </authorList>
    </citation>
    <scope>NUCLEOTIDE SEQUENCE [LARGE SCALE GENOMIC DNA]</scope>
    <source>
        <strain evidence="2">cv. 10/8</strain>
        <tissue evidence="1">Leaf</tissue>
    </source>
</reference>
<gene>
    <name evidence="1" type="ORF">A2U01_0010051</name>
</gene>
<organism evidence="1 2">
    <name type="scientific">Trifolium medium</name>
    <dbReference type="NCBI Taxonomy" id="97028"/>
    <lineage>
        <taxon>Eukaryota</taxon>
        <taxon>Viridiplantae</taxon>
        <taxon>Streptophyta</taxon>
        <taxon>Embryophyta</taxon>
        <taxon>Tracheophyta</taxon>
        <taxon>Spermatophyta</taxon>
        <taxon>Magnoliopsida</taxon>
        <taxon>eudicotyledons</taxon>
        <taxon>Gunneridae</taxon>
        <taxon>Pentapetalae</taxon>
        <taxon>rosids</taxon>
        <taxon>fabids</taxon>
        <taxon>Fabales</taxon>
        <taxon>Fabaceae</taxon>
        <taxon>Papilionoideae</taxon>
        <taxon>50 kb inversion clade</taxon>
        <taxon>NPAAA clade</taxon>
        <taxon>Hologalegina</taxon>
        <taxon>IRL clade</taxon>
        <taxon>Trifolieae</taxon>
        <taxon>Trifolium</taxon>
    </lineage>
</organism>
<proteinExistence type="predicted"/>